<comment type="caution">
    <text evidence="11">The sequence shown here is derived from an EMBL/GenBank/DDBJ whole genome shotgun (WGS) entry which is preliminary data.</text>
</comment>
<dbReference type="PANTHER" id="PTHR43304:SF1">
    <property type="entry name" value="PAC DOMAIN-CONTAINING PROTEIN"/>
    <property type="match status" value="1"/>
</dbReference>
<dbReference type="InterPro" id="IPR003661">
    <property type="entry name" value="HisK_dim/P_dom"/>
</dbReference>
<dbReference type="Pfam" id="PF00989">
    <property type="entry name" value="PAS"/>
    <property type="match status" value="2"/>
</dbReference>
<dbReference type="EMBL" id="PNYB01000001">
    <property type="protein sequence ID" value="PMS28435.1"/>
    <property type="molecule type" value="Genomic_DNA"/>
</dbReference>
<dbReference type="GO" id="GO:0005886">
    <property type="term" value="C:plasma membrane"/>
    <property type="evidence" value="ECO:0007669"/>
    <property type="project" value="UniProtKB-SubCell"/>
</dbReference>
<dbReference type="InterPro" id="IPR013767">
    <property type="entry name" value="PAS_fold"/>
</dbReference>
<keyword evidence="12" id="KW-1185">Reference proteome</keyword>
<keyword evidence="7" id="KW-0472">Membrane</keyword>
<dbReference type="Proteomes" id="UP000235347">
    <property type="component" value="Unassembled WGS sequence"/>
</dbReference>
<dbReference type="PROSITE" id="PS50109">
    <property type="entry name" value="HIS_KIN"/>
    <property type="match status" value="1"/>
</dbReference>
<feature type="transmembrane region" description="Helical" evidence="7">
    <location>
        <begin position="20"/>
        <end position="42"/>
    </location>
</feature>
<evidence type="ECO:0000256" key="4">
    <source>
        <dbReference type="ARBA" id="ARBA00022553"/>
    </source>
</evidence>
<dbReference type="GO" id="GO:0006355">
    <property type="term" value="P:regulation of DNA-templated transcription"/>
    <property type="evidence" value="ECO:0007669"/>
    <property type="project" value="InterPro"/>
</dbReference>
<feature type="domain" description="PAS" evidence="9">
    <location>
        <begin position="352"/>
        <end position="405"/>
    </location>
</feature>
<dbReference type="PROSITE" id="PS50113">
    <property type="entry name" value="PAC"/>
    <property type="match status" value="2"/>
</dbReference>
<feature type="domain" description="Histidine kinase" evidence="8">
    <location>
        <begin position="497"/>
        <end position="711"/>
    </location>
</feature>
<evidence type="ECO:0000259" key="9">
    <source>
        <dbReference type="PROSITE" id="PS50112"/>
    </source>
</evidence>
<dbReference type="EC" id="2.7.13.3" evidence="3"/>
<dbReference type="SUPFAM" id="SSF55785">
    <property type="entry name" value="PYP-like sensor domain (PAS domain)"/>
    <property type="match status" value="2"/>
</dbReference>
<dbReference type="AlphaFoldDB" id="A0A2N7WGL1"/>
<evidence type="ECO:0000256" key="3">
    <source>
        <dbReference type="ARBA" id="ARBA00012438"/>
    </source>
</evidence>
<gene>
    <name evidence="11" type="ORF">C0Z19_01620</name>
</gene>
<dbReference type="SMART" id="SM00387">
    <property type="entry name" value="HATPase_c"/>
    <property type="match status" value="1"/>
</dbReference>
<dbReference type="SMART" id="SM00091">
    <property type="entry name" value="PAS"/>
    <property type="match status" value="2"/>
</dbReference>
<dbReference type="Gene3D" id="3.30.450.20">
    <property type="entry name" value="PAS domain"/>
    <property type="match status" value="2"/>
</dbReference>
<dbReference type="Gene3D" id="3.30.565.10">
    <property type="entry name" value="Histidine kinase-like ATPase, C-terminal domain"/>
    <property type="match status" value="1"/>
</dbReference>
<dbReference type="Pfam" id="PF00512">
    <property type="entry name" value="HisKA"/>
    <property type="match status" value="1"/>
</dbReference>
<comment type="subcellular location">
    <subcellularLocation>
        <location evidence="2">Cell inner membrane</location>
        <topology evidence="2">Multi-pass membrane protein</topology>
    </subcellularLocation>
</comment>
<dbReference type="Pfam" id="PF02518">
    <property type="entry name" value="HATPase_c"/>
    <property type="match status" value="1"/>
</dbReference>
<keyword evidence="6" id="KW-0418">Kinase</keyword>
<feature type="domain" description="PAC" evidence="10">
    <location>
        <begin position="429"/>
        <end position="479"/>
    </location>
</feature>
<dbReference type="NCBIfam" id="TIGR00229">
    <property type="entry name" value="sensory_box"/>
    <property type="match status" value="2"/>
</dbReference>
<dbReference type="PRINTS" id="PR00344">
    <property type="entry name" value="BCTRLSENSOR"/>
</dbReference>
<evidence type="ECO:0000259" key="10">
    <source>
        <dbReference type="PROSITE" id="PS50113"/>
    </source>
</evidence>
<dbReference type="InterPro" id="IPR000700">
    <property type="entry name" value="PAS-assoc_C"/>
</dbReference>
<dbReference type="InterPro" id="IPR001610">
    <property type="entry name" value="PAC"/>
</dbReference>
<dbReference type="InterPro" id="IPR004358">
    <property type="entry name" value="Sig_transdc_His_kin-like_C"/>
</dbReference>
<dbReference type="FunFam" id="3.30.565.10:FF:000006">
    <property type="entry name" value="Sensor histidine kinase WalK"/>
    <property type="match status" value="1"/>
</dbReference>
<dbReference type="SUPFAM" id="SSF55874">
    <property type="entry name" value="ATPase domain of HSP90 chaperone/DNA topoisomerase II/histidine kinase"/>
    <property type="match status" value="1"/>
</dbReference>
<sequence>MDKTVNRFGGTASRWVGWGLPIIGLLLLITAGIGAFGTISLFDSEADVQHSNEVYVRLERVLALARDAETGQRGYVITGRDDYLEPYRDAEPKLERQLDQLSSLLQNDPPQMQRLARLRGLVDEKHRELQQVIDVRREKGFDAAQAIVMTDTGKAFMDRAREAVAEMQGQVRQQLALRQAEARRTRDLAVLIGLASGALTIIVFVSFSYLARRLLHDEAELAGSLFLQKELLEVTLAGIGDGVVATDVRGRIRFFNRVAHALTGWRPEEALGRPVEEVLRFEQTRDDSVTENPALIAIRERRSVDHSTGIVLVGRDGRRTHADANAAPTFDSEGRLVGSVLVLHDVTERERAEERFRAAVEAAPNAMIMVDSEGRMTLVNTQTERLFGYSRAELIGKPIEMLVPERFRGSHHGYRAAFLANSSVRPMGSGRDLFGLRRDGSEVPIEIGLNPIETSEGMFVLSSIADITERKRSERQLRQRSEELARSNRDLEQFAYVASHDLQEPLRAVAGPLQLLQRRYQGQLDARADEFIGHAVDGATRMQTLIDDLLSYSRVGRLEDPKQLVPAEQALEMALKNLSVVIQETSAEVTHDGLPVVQAISSQLTLLFQNLLGNAIKFRSKDRPARIRIDAQEAGDEWRFSVADNGIGISEQYFERIFVIFQRLHTRREYPGTGLGLALCKRIVEHHGGRIWVESAPGEGSTFFFTMPRPAASVDAAGEARAAAG</sequence>
<dbReference type="PANTHER" id="PTHR43304">
    <property type="entry name" value="PHYTOCHROME-LIKE PROTEIN CPH1"/>
    <property type="match status" value="1"/>
</dbReference>
<evidence type="ECO:0000313" key="12">
    <source>
        <dbReference type="Proteomes" id="UP000235347"/>
    </source>
</evidence>
<dbReference type="RefSeq" id="WP_102608024.1">
    <property type="nucleotide sequence ID" value="NZ_CADIKD010000006.1"/>
</dbReference>
<keyword evidence="5" id="KW-0808">Transferase</keyword>
<accession>A0A2N7WGL1</accession>
<evidence type="ECO:0000256" key="6">
    <source>
        <dbReference type="ARBA" id="ARBA00022777"/>
    </source>
</evidence>
<dbReference type="InterPro" id="IPR036890">
    <property type="entry name" value="HATPase_C_sf"/>
</dbReference>
<dbReference type="SMART" id="SM00086">
    <property type="entry name" value="PAC"/>
    <property type="match status" value="2"/>
</dbReference>
<dbReference type="SMART" id="SM00388">
    <property type="entry name" value="HisKA"/>
    <property type="match status" value="1"/>
</dbReference>
<dbReference type="InterPro" id="IPR003594">
    <property type="entry name" value="HATPase_dom"/>
</dbReference>
<reference evidence="11 12" key="1">
    <citation type="submission" date="2018-01" db="EMBL/GenBank/DDBJ databases">
        <title>Whole genome analyses suggest that Burkholderia sensu lato contains two further novel genera in the rhizoxinica-symbiotica group Mycetohabitans gen. nov., and Trinickia gen. nov.: implications for the evolution of diazotrophy and nodulation in the Burkholderiaceae.</title>
        <authorList>
            <person name="Estrada-de los Santos P."/>
            <person name="Palmer M."/>
            <person name="Chavez-Ramirez B."/>
            <person name="Beukes C."/>
            <person name="Steenkamp E.T."/>
            <person name="Hirsch A.M."/>
            <person name="Manyaka P."/>
            <person name="Maluk M."/>
            <person name="Lafos M."/>
            <person name="Crook M."/>
            <person name="Gross E."/>
            <person name="Simon M.F."/>
            <person name="Bueno dos Reis Junior F."/>
            <person name="Poole P.S."/>
            <person name="Venter S.N."/>
            <person name="James E.K."/>
        </authorList>
    </citation>
    <scope>NUCLEOTIDE SEQUENCE [LARGE SCALE GENOMIC DNA]</scope>
    <source>
        <strain evidence="11 12">GP25-8</strain>
    </source>
</reference>
<proteinExistence type="predicted"/>
<organism evidence="11 12">
    <name type="scientific">Trinickia soli</name>
    <dbReference type="NCBI Taxonomy" id="380675"/>
    <lineage>
        <taxon>Bacteria</taxon>
        <taxon>Pseudomonadati</taxon>
        <taxon>Pseudomonadota</taxon>
        <taxon>Betaproteobacteria</taxon>
        <taxon>Burkholderiales</taxon>
        <taxon>Burkholderiaceae</taxon>
        <taxon>Trinickia</taxon>
    </lineage>
</organism>
<feature type="domain" description="PAC" evidence="10">
    <location>
        <begin position="306"/>
        <end position="358"/>
    </location>
</feature>
<dbReference type="CDD" id="cd16921">
    <property type="entry name" value="HATPase_FilI-like"/>
    <property type="match status" value="1"/>
</dbReference>
<dbReference type="CDD" id="cd00130">
    <property type="entry name" value="PAS"/>
    <property type="match status" value="2"/>
</dbReference>
<dbReference type="InterPro" id="IPR036097">
    <property type="entry name" value="HisK_dim/P_sf"/>
</dbReference>
<evidence type="ECO:0000259" key="8">
    <source>
        <dbReference type="PROSITE" id="PS50109"/>
    </source>
</evidence>
<dbReference type="InterPro" id="IPR000014">
    <property type="entry name" value="PAS"/>
</dbReference>
<dbReference type="InterPro" id="IPR035965">
    <property type="entry name" value="PAS-like_dom_sf"/>
</dbReference>
<dbReference type="InterPro" id="IPR005467">
    <property type="entry name" value="His_kinase_dom"/>
</dbReference>
<keyword evidence="7" id="KW-0812">Transmembrane</keyword>
<evidence type="ECO:0000313" key="11">
    <source>
        <dbReference type="EMBL" id="PMS28435.1"/>
    </source>
</evidence>
<evidence type="ECO:0000256" key="2">
    <source>
        <dbReference type="ARBA" id="ARBA00004429"/>
    </source>
</evidence>
<evidence type="ECO:0000256" key="7">
    <source>
        <dbReference type="SAM" id="Phobius"/>
    </source>
</evidence>
<name>A0A2N7WGL1_9BURK</name>
<feature type="domain" description="PAS" evidence="9">
    <location>
        <begin position="228"/>
        <end position="273"/>
    </location>
</feature>
<evidence type="ECO:0000256" key="1">
    <source>
        <dbReference type="ARBA" id="ARBA00000085"/>
    </source>
</evidence>
<dbReference type="InterPro" id="IPR052162">
    <property type="entry name" value="Sensor_kinase/Photoreceptor"/>
</dbReference>
<evidence type="ECO:0000256" key="5">
    <source>
        <dbReference type="ARBA" id="ARBA00022679"/>
    </source>
</evidence>
<dbReference type="GO" id="GO:0000155">
    <property type="term" value="F:phosphorelay sensor kinase activity"/>
    <property type="evidence" value="ECO:0007669"/>
    <property type="project" value="InterPro"/>
</dbReference>
<dbReference type="SUPFAM" id="SSF47384">
    <property type="entry name" value="Homodimeric domain of signal transducing histidine kinase"/>
    <property type="match status" value="1"/>
</dbReference>
<dbReference type="Pfam" id="PF05227">
    <property type="entry name" value="CHASE3"/>
    <property type="match status" value="1"/>
</dbReference>
<dbReference type="PROSITE" id="PS50112">
    <property type="entry name" value="PAS"/>
    <property type="match status" value="2"/>
</dbReference>
<dbReference type="CDD" id="cd19410">
    <property type="entry name" value="HK9-like_sensor"/>
    <property type="match status" value="1"/>
</dbReference>
<comment type="catalytic activity">
    <reaction evidence="1">
        <text>ATP + protein L-histidine = ADP + protein N-phospho-L-histidine.</text>
        <dbReference type="EC" id="2.7.13.3"/>
    </reaction>
</comment>
<dbReference type="CDD" id="cd00082">
    <property type="entry name" value="HisKA"/>
    <property type="match status" value="1"/>
</dbReference>
<keyword evidence="7" id="KW-1133">Transmembrane helix</keyword>
<dbReference type="InterPro" id="IPR007891">
    <property type="entry name" value="CHASE3"/>
</dbReference>
<keyword evidence="4" id="KW-0597">Phosphoprotein</keyword>
<dbReference type="Gene3D" id="1.10.287.130">
    <property type="match status" value="1"/>
</dbReference>
<protein>
    <recommendedName>
        <fullName evidence="3">histidine kinase</fullName>
        <ecNumber evidence="3">2.7.13.3</ecNumber>
    </recommendedName>
</protein>
<feature type="transmembrane region" description="Helical" evidence="7">
    <location>
        <begin position="188"/>
        <end position="211"/>
    </location>
</feature>